<evidence type="ECO:0000313" key="2">
    <source>
        <dbReference type="Proteomes" id="UP001456344"/>
    </source>
</evidence>
<reference evidence="1" key="1">
    <citation type="submission" date="2023-10" db="EMBL/GenBank/DDBJ databases">
        <title>Whole genome sequencing of actinobacterial strain Amycolatopsis sp. (BCA-696) identifies the underlying plant growth-promoting genes.</title>
        <authorList>
            <person name="Gandham P."/>
            <person name="Vadla N."/>
            <person name="Saji A."/>
            <person name="Srinivas V."/>
            <person name="Ruperao P."/>
            <person name="Selvanayagam S."/>
            <person name="Saxena R.K."/>
            <person name="Rathore A."/>
            <person name="Gopalakrishnan S."/>
            <person name="Thakur V."/>
        </authorList>
    </citation>
    <scope>NUCLEOTIDE SEQUENCE</scope>
    <source>
        <strain evidence="1">BCA-696</strain>
    </source>
</reference>
<keyword evidence="2" id="KW-1185">Reference proteome</keyword>
<dbReference type="Proteomes" id="UP001456344">
    <property type="component" value="Chromosome"/>
</dbReference>
<sequence>MNAELADRIAALEARVAALEGEQRAEPVAGPGGLVGYQGELTEPFELSWAINVTPGPMLALADGPRVEVLAALSSTARVALVRTLAEKGAQTAPALQEAAELGSPGQLYHHLKALTGAGIVEQDRRGSYRLRPAATIPVLVLLTAASDVAGQLKNLSVRPGRG</sequence>
<gene>
    <name evidence="1" type="ORF">LCL61_15535</name>
</gene>
<protein>
    <submittedName>
        <fullName evidence="1">Helix-turn-helix domain-containing protein</fullName>
    </submittedName>
</protein>
<accession>A0ACD5BC80</accession>
<proteinExistence type="predicted"/>
<name>A0ACD5BC80_9PSEU</name>
<organism evidence="1 2">
    <name type="scientific">Amycolatopsis coloradensis</name>
    <dbReference type="NCBI Taxonomy" id="76021"/>
    <lineage>
        <taxon>Bacteria</taxon>
        <taxon>Bacillati</taxon>
        <taxon>Actinomycetota</taxon>
        <taxon>Actinomycetes</taxon>
        <taxon>Pseudonocardiales</taxon>
        <taxon>Pseudonocardiaceae</taxon>
        <taxon>Amycolatopsis</taxon>
    </lineage>
</organism>
<evidence type="ECO:0000313" key="1">
    <source>
        <dbReference type="EMBL" id="WYW16961.1"/>
    </source>
</evidence>
<dbReference type="EMBL" id="CP150484">
    <property type="protein sequence ID" value="WYW16961.1"/>
    <property type="molecule type" value="Genomic_DNA"/>
</dbReference>